<organism evidence="2">
    <name type="scientific">Oryza glumipatula</name>
    <dbReference type="NCBI Taxonomy" id="40148"/>
    <lineage>
        <taxon>Eukaryota</taxon>
        <taxon>Viridiplantae</taxon>
        <taxon>Streptophyta</taxon>
        <taxon>Embryophyta</taxon>
        <taxon>Tracheophyta</taxon>
        <taxon>Spermatophyta</taxon>
        <taxon>Magnoliopsida</taxon>
        <taxon>Liliopsida</taxon>
        <taxon>Poales</taxon>
        <taxon>Poaceae</taxon>
        <taxon>BOP clade</taxon>
        <taxon>Oryzoideae</taxon>
        <taxon>Oryzeae</taxon>
        <taxon>Oryzinae</taxon>
        <taxon>Oryza</taxon>
    </lineage>
</organism>
<dbReference type="HOGENOM" id="CLU_619092_0_0_1"/>
<feature type="region of interest" description="Disordered" evidence="1">
    <location>
        <begin position="302"/>
        <end position="397"/>
    </location>
</feature>
<name>A0A0D9YT68_9ORYZ</name>
<accession>A0A0D9YT68</accession>
<feature type="compositionally biased region" description="Basic and acidic residues" evidence="1">
    <location>
        <begin position="116"/>
        <end position="126"/>
    </location>
</feature>
<feature type="compositionally biased region" description="Basic and acidic residues" evidence="1">
    <location>
        <begin position="337"/>
        <end position="354"/>
    </location>
</feature>
<dbReference type="Gramene" id="OGLUM02G19460.1">
    <property type="protein sequence ID" value="OGLUM02G19460.1"/>
    <property type="gene ID" value="OGLUM02G19460"/>
</dbReference>
<feature type="compositionally biased region" description="Basic residues" evidence="1">
    <location>
        <begin position="196"/>
        <end position="218"/>
    </location>
</feature>
<feature type="compositionally biased region" description="Basic residues" evidence="1">
    <location>
        <begin position="326"/>
        <end position="336"/>
    </location>
</feature>
<keyword evidence="3" id="KW-1185">Reference proteome</keyword>
<proteinExistence type="predicted"/>
<reference evidence="2" key="2">
    <citation type="submission" date="2018-05" db="EMBL/GenBank/DDBJ databases">
        <title>OgluRS3 (Oryza glumaepatula Reference Sequence Version 3).</title>
        <authorList>
            <person name="Zhang J."/>
            <person name="Kudrna D."/>
            <person name="Lee S."/>
            <person name="Talag J."/>
            <person name="Welchert J."/>
            <person name="Wing R.A."/>
        </authorList>
    </citation>
    <scope>NUCLEOTIDE SEQUENCE [LARGE SCALE GENOMIC DNA]</scope>
</reference>
<feature type="compositionally biased region" description="Low complexity" evidence="1">
    <location>
        <begin position="186"/>
        <end position="195"/>
    </location>
</feature>
<feature type="compositionally biased region" description="Basic residues" evidence="1">
    <location>
        <begin position="150"/>
        <end position="173"/>
    </location>
</feature>
<feature type="region of interest" description="Disordered" evidence="1">
    <location>
        <begin position="430"/>
        <end position="453"/>
    </location>
</feature>
<feature type="compositionally biased region" description="Basic residues" evidence="1">
    <location>
        <begin position="232"/>
        <end position="248"/>
    </location>
</feature>
<dbReference type="Proteomes" id="UP000026961">
    <property type="component" value="Chromosome 2"/>
</dbReference>
<evidence type="ECO:0000256" key="1">
    <source>
        <dbReference type="SAM" id="MobiDB-lite"/>
    </source>
</evidence>
<feature type="region of interest" description="Disordered" evidence="1">
    <location>
        <begin position="67"/>
        <end position="128"/>
    </location>
</feature>
<feature type="compositionally biased region" description="Basic and acidic residues" evidence="1">
    <location>
        <begin position="369"/>
        <end position="389"/>
    </location>
</feature>
<evidence type="ECO:0000313" key="3">
    <source>
        <dbReference type="Proteomes" id="UP000026961"/>
    </source>
</evidence>
<dbReference type="EnsemblPlants" id="OGLUM02G19460.1">
    <property type="protein sequence ID" value="OGLUM02G19460.1"/>
    <property type="gene ID" value="OGLUM02G19460"/>
</dbReference>
<evidence type="ECO:0000313" key="2">
    <source>
        <dbReference type="EnsemblPlants" id="OGLUM02G19460.1"/>
    </source>
</evidence>
<feature type="compositionally biased region" description="Basic and acidic residues" evidence="1">
    <location>
        <begin position="67"/>
        <end position="80"/>
    </location>
</feature>
<feature type="compositionally biased region" description="Basic residues" evidence="1">
    <location>
        <begin position="359"/>
        <end position="368"/>
    </location>
</feature>
<feature type="compositionally biased region" description="Low complexity" evidence="1">
    <location>
        <begin position="302"/>
        <end position="312"/>
    </location>
</feature>
<feature type="region of interest" description="Disordered" evidence="1">
    <location>
        <begin position="141"/>
        <end position="248"/>
    </location>
</feature>
<reference evidence="2" key="1">
    <citation type="submission" date="2015-04" db="UniProtKB">
        <authorList>
            <consortium name="EnsemblPlants"/>
        </authorList>
    </citation>
    <scope>IDENTIFICATION</scope>
</reference>
<dbReference type="AlphaFoldDB" id="A0A0D9YT68"/>
<protein>
    <submittedName>
        <fullName evidence="2">Uncharacterized protein</fullName>
    </submittedName>
</protein>
<sequence length="479" mass="52052">RHRGTATARAHTNQAAVLTRARSLAYIAAKLLARLSFVSSKPIQVERNRGVVSPLLDLSQLEVSRAREATSARSTGKDGDGSESGVVHPRRLRCVGHPHPSPDHGRASASRGGAVHRRELRADREQPPVAVAGVVAAPVAQDQQGEAVRRRPARPARVPRHGRGVRGRHRQRGRPGDGQPRGGGVVAAAARGAAPPRRRAHHLHHRRQRGVQGQRHRSPGQPPPGDAVRAPGARRARPPGPRQRHHRALAGHHGRVLPAVRRHIPPLRRAAPAAVPGLPVGGEGAVPHQLLPVLRLQGRPGARAAGVRAVPAQRRRRRPAHEARLRQHAVRAGGRRVRGDPGDGAHGHRREGVGDRVAVPRRPRRGRRDARERRDVHREPPPEDRDEAGHAAAAAGAHRRLRLRALQREPQARPGVGAELRPLLPRRHAGLQRRPPRLPPAHGITRGSDPGDPLVPTYRHRIGRFRLIVTVSATVLSES</sequence>